<organism evidence="2 3">
    <name type="scientific">Stegodyphus mimosarum</name>
    <name type="common">African social velvet spider</name>
    <dbReference type="NCBI Taxonomy" id="407821"/>
    <lineage>
        <taxon>Eukaryota</taxon>
        <taxon>Metazoa</taxon>
        <taxon>Ecdysozoa</taxon>
        <taxon>Arthropoda</taxon>
        <taxon>Chelicerata</taxon>
        <taxon>Arachnida</taxon>
        <taxon>Araneae</taxon>
        <taxon>Araneomorphae</taxon>
        <taxon>Entelegynae</taxon>
        <taxon>Eresoidea</taxon>
        <taxon>Eresidae</taxon>
        <taxon>Stegodyphus</taxon>
    </lineage>
</organism>
<feature type="region of interest" description="Disordered" evidence="1">
    <location>
        <begin position="141"/>
        <end position="169"/>
    </location>
</feature>
<feature type="compositionally biased region" description="Basic and acidic residues" evidence="1">
    <location>
        <begin position="143"/>
        <end position="169"/>
    </location>
</feature>
<dbReference type="EMBL" id="KK115784">
    <property type="protein sequence ID" value="KFM66038.1"/>
    <property type="molecule type" value="Genomic_DNA"/>
</dbReference>
<evidence type="ECO:0000256" key="1">
    <source>
        <dbReference type="SAM" id="MobiDB-lite"/>
    </source>
</evidence>
<proteinExistence type="predicted"/>
<dbReference type="Proteomes" id="UP000054359">
    <property type="component" value="Unassembled WGS sequence"/>
</dbReference>
<protein>
    <submittedName>
        <fullName evidence="2">Uncharacterized protein</fullName>
    </submittedName>
</protein>
<evidence type="ECO:0000313" key="3">
    <source>
        <dbReference type="Proteomes" id="UP000054359"/>
    </source>
</evidence>
<sequence length="179" mass="19727">MLRNMKVKPEGTSQVLNQLLNVIDCLPELKDYEETEEIDPSLTFLDKFVVEALEKSSSCYQPLSYRLTPLPNEQSAPDFQTKSDSFSANCSETSFAQNSGTTPSRLSPMYSVFSSPSTSFQSLSGEKDISVTLPKAKVVWTSEGREKTRSKGDSPSESDKKCDQGGKDEDLLELFAGVS</sequence>
<reference evidence="2 3" key="1">
    <citation type="submission" date="2013-11" db="EMBL/GenBank/DDBJ databases">
        <title>Genome sequencing of Stegodyphus mimosarum.</title>
        <authorList>
            <person name="Bechsgaard J."/>
        </authorList>
    </citation>
    <scope>NUCLEOTIDE SEQUENCE [LARGE SCALE GENOMIC DNA]</scope>
</reference>
<keyword evidence="3" id="KW-1185">Reference proteome</keyword>
<accession>A0A087TLP9</accession>
<evidence type="ECO:0000313" key="2">
    <source>
        <dbReference type="EMBL" id="KFM66038.1"/>
    </source>
</evidence>
<feature type="non-terminal residue" evidence="2">
    <location>
        <position position="179"/>
    </location>
</feature>
<name>A0A087TLP9_STEMI</name>
<feature type="region of interest" description="Disordered" evidence="1">
    <location>
        <begin position="72"/>
        <end position="103"/>
    </location>
</feature>
<dbReference type="AlphaFoldDB" id="A0A087TLP9"/>
<gene>
    <name evidence="2" type="ORF">X975_12370</name>
</gene>